<protein>
    <recommendedName>
        <fullName evidence="4">ABC-2 transporter permease</fullName>
    </recommendedName>
</protein>
<dbReference type="Proteomes" id="UP000195305">
    <property type="component" value="Unassembled WGS sequence"/>
</dbReference>
<dbReference type="Pfam" id="PF13346">
    <property type="entry name" value="ABC2_membrane_5"/>
    <property type="match status" value="1"/>
</dbReference>
<keyword evidence="1" id="KW-0472">Membrane</keyword>
<proteinExistence type="predicted"/>
<name>A0A1Y4SZE7_9FIRM</name>
<reference evidence="2 3" key="1">
    <citation type="journal article" date="2018" name="BMC Genomics">
        <title>Whole genome sequencing and function prediction of 133 gut anaerobes isolated from chicken caecum in pure cultures.</title>
        <authorList>
            <person name="Medvecky M."/>
            <person name="Cejkova D."/>
            <person name="Polansky O."/>
            <person name="Karasova D."/>
            <person name="Kubasova T."/>
            <person name="Cizek A."/>
            <person name="Rychlik I."/>
        </authorList>
    </citation>
    <scope>NUCLEOTIDE SEQUENCE [LARGE SCALE GENOMIC DNA]</scope>
    <source>
        <strain evidence="2 3">An13</strain>
    </source>
</reference>
<comment type="caution">
    <text evidence="2">The sequence shown here is derived from an EMBL/GenBank/DDBJ whole genome shotgun (WGS) entry which is preliminary data.</text>
</comment>
<dbReference type="EMBL" id="NFLJ01000013">
    <property type="protein sequence ID" value="OUQ34760.1"/>
    <property type="molecule type" value="Genomic_DNA"/>
</dbReference>
<keyword evidence="1" id="KW-1133">Transmembrane helix</keyword>
<feature type="transmembrane region" description="Helical" evidence="1">
    <location>
        <begin position="42"/>
        <end position="60"/>
    </location>
</feature>
<feature type="transmembrane region" description="Helical" evidence="1">
    <location>
        <begin position="124"/>
        <end position="148"/>
    </location>
</feature>
<evidence type="ECO:0008006" key="4">
    <source>
        <dbReference type="Google" id="ProtNLM"/>
    </source>
</evidence>
<dbReference type="InterPro" id="IPR025699">
    <property type="entry name" value="ABC2_memb-like"/>
</dbReference>
<dbReference type="RefSeq" id="WP_087357787.1">
    <property type="nucleotide sequence ID" value="NZ_AP031415.1"/>
</dbReference>
<evidence type="ECO:0000256" key="1">
    <source>
        <dbReference type="SAM" id="Phobius"/>
    </source>
</evidence>
<keyword evidence="1" id="KW-0812">Transmembrane</keyword>
<feature type="transmembrane region" description="Helical" evidence="1">
    <location>
        <begin position="155"/>
        <end position="175"/>
    </location>
</feature>
<feature type="transmembrane region" description="Helical" evidence="1">
    <location>
        <begin position="20"/>
        <end position="36"/>
    </location>
</feature>
<keyword evidence="3" id="KW-1185">Reference proteome</keyword>
<feature type="transmembrane region" description="Helical" evidence="1">
    <location>
        <begin position="90"/>
        <end position="112"/>
    </location>
</feature>
<accession>A0A1Y4SZE7</accession>
<sequence length="216" mass="24776">MLGVMIKDFYETFCIKKNIIGMCISLLFLLTMTFLLNNLYSLLLIINLALPMIGVSTLQYSMEQDDISQYNQILLTFPVTKKQIIQAKMLSILLFTLCVQICISLPITFIHTYIFHTVNLENGFFIWAIGFVSAFIMNALSSIGFFWLGNKKGTIVYMILTIIFAFGYICIHILFGIDVLLNLKLNQILMIGCILAVILNIVSYYTCYILYKRKYA</sequence>
<evidence type="ECO:0000313" key="3">
    <source>
        <dbReference type="Proteomes" id="UP000195305"/>
    </source>
</evidence>
<evidence type="ECO:0000313" key="2">
    <source>
        <dbReference type="EMBL" id="OUQ34760.1"/>
    </source>
</evidence>
<organism evidence="2 3">
    <name type="scientific">Massilimicrobiota timonensis</name>
    <dbReference type="NCBI Taxonomy" id="1776392"/>
    <lineage>
        <taxon>Bacteria</taxon>
        <taxon>Bacillati</taxon>
        <taxon>Bacillota</taxon>
        <taxon>Erysipelotrichia</taxon>
        <taxon>Erysipelotrichales</taxon>
        <taxon>Erysipelotrichaceae</taxon>
        <taxon>Massilimicrobiota</taxon>
    </lineage>
</organism>
<dbReference type="AlphaFoldDB" id="A0A1Y4SZE7"/>
<dbReference type="OrthoDB" id="1644464at2"/>
<feature type="transmembrane region" description="Helical" evidence="1">
    <location>
        <begin position="187"/>
        <end position="211"/>
    </location>
</feature>
<gene>
    <name evidence="2" type="ORF">B5E75_05505</name>
</gene>